<evidence type="ECO:0000256" key="6">
    <source>
        <dbReference type="ARBA" id="ARBA00043141"/>
    </source>
</evidence>
<dbReference type="PROSITE" id="PS50931">
    <property type="entry name" value="HTH_LYSR"/>
    <property type="match status" value="1"/>
</dbReference>
<evidence type="ECO:0000256" key="2">
    <source>
        <dbReference type="ARBA" id="ARBA00023015"/>
    </source>
</evidence>
<dbReference type="Proteomes" id="UP000095347">
    <property type="component" value="Unassembled WGS sequence"/>
</dbReference>
<reference evidence="10" key="1">
    <citation type="submission" date="2016-07" db="EMBL/GenBank/DDBJ databases">
        <authorList>
            <person name="Florea S."/>
            <person name="Webb J.S."/>
            <person name="Jaromczyk J."/>
            <person name="Schardl C.L."/>
        </authorList>
    </citation>
    <scope>NUCLEOTIDE SEQUENCE [LARGE SCALE GENOMIC DNA]</scope>
    <source>
        <strain evidence="10">MV-1</strain>
    </source>
</reference>
<evidence type="ECO:0000313" key="9">
    <source>
        <dbReference type="EMBL" id="OEJ66893.1"/>
    </source>
</evidence>
<evidence type="ECO:0000256" key="7">
    <source>
        <dbReference type="SAM" id="MobiDB-lite"/>
    </source>
</evidence>
<evidence type="ECO:0000256" key="3">
    <source>
        <dbReference type="ARBA" id="ARBA00023125"/>
    </source>
</evidence>
<keyword evidence="4" id="KW-0804">Transcription</keyword>
<dbReference type="PRINTS" id="PR00039">
    <property type="entry name" value="HTHLYSR"/>
</dbReference>
<dbReference type="PANTHER" id="PTHR30126:SF5">
    <property type="entry name" value="HTH-TYPE TRANSCRIPTIONAL ACTIVATOR CMPR"/>
    <property type="match status" value="1"/>
</dbReference>
<sequence>MKYNDMHVTLRQLEAFTAVANHLSFTRAAEQLNLSQPAVSMQIKQLESQLGQALFEQMGKKIHLTESGHEVRKFARSILQQVDDMETALTSLSGLERGTLSISVATTAHYFAPKLLKIFCERYPGVNVKLDVTNREQLVSQLENNIVDMVIMGRPPENVDVESGAFMENPLVLIAPADHPFTREKSIQLKRLANEVFLVREVGSGTRKAMELFFTQHNIPMIMGMEVSSDEAIKRSVQAGLGLGIMSRDAIQNELQLNLLSAPDVLHFPIMRHWYVMHRKGKRLSPIAQAFKDFLLQEAAGILNKEPTLRDAAQLQTPQMPPLKAPTPSAANNKYAPARPKYVLTGPDGKPIPPAPRK</sequence>
<dbReference type="Gene3D" id="1.10.10.10">
    <property type="entry name" value="Winged helix-like DNA-binding domain superfamily/Winged helix DNA-binding domain"/>
    <property type="match status" value="1"/>
</dbReference>
<name>A0A1E5Q784_9PROT</name>
<keyword evidence="2" id="KW-0805">Transcription regulation</keyword>
<proteinExistence type="inferred from homology"/>
<dbReference type="GO" id="GO:0000976">
    <property type="term" value="F:transcription cis-regulatory region binding"/>
    <property type="evidence" value="ECO:0007669"/>
    <property type="project" value="TreeGrafter"/>
</dbReference>
<evidence type="ECO:0000256" key="1">
    <source>
        <dbReference type="ARBA" id="ARBA00009437"/>
    </source>
</evidence>
<comment type="caution">
    <text evidence="9">The sequence shown here is derived from an EMBL/GenBank/DDBJ whole genome shotgun (WGS) entry which is preliminary data.</text>
</comment>
<dbReference type="InterPro" id="IPR005119">
    <property type="entry name" value="LysR_subst-bd"/>
</dbReference>
<dbReference type="FunFam" id="1.10.10.10:FF:000001">
    <property type="entry name" value="LysR family transcriptional regulator"/>
    <property type="match status" value="1"/>
</dbReference>
<dbReference type="SUPFAM" id="SSF53850">
    <property type="entry name" value="Periplasmic binding protein-like II"/>
    <property type="match status" value="1"/>
</dbReference>
<dbReference type="SUPFAM" id="SSF46785">
    <property type="entry name" value="Winged helix' DNA-binding domain"/>
    <property type="match status" value="1"/>
</dbReference>
<keyword evidence="3" id="KW-0238">DNA-binding</keyword>
<evidence type="ECO:0000313" key="10">
    <source>
        <dbReference type="Proteomes" id="UP000095347"/>
    </source>
</evidence>
<organism evidence="9 10">
    <name type="scientific">Magnetovibrio blakemorei</name>
    <dbReference type="NCBI Taxonomy" id="28181"/>
    <lineage>
        <taxon>Bacteria</taxon>
        <taxon>Pseudomonadati</taxon>
        <taxon>Pseudomonadota</taxon>
        <taxon>Alphaproteobacteria</taxon>
        <taxon>Rhodospirillales</taxon>
        <taxon>Magnetovibrionaceae</taxon>
        <taxon>Magnetovibrio</taxon>
    </lineage>
</organism>
<dbReference type="CDD" id="cd08419">
    <property type="entry name" value="PBP2_CbbR_RubisCO_like"/>
    <property type="match status" value="1"/>
</dbReference>
<keyword evidence="10" id="KW-1185">Reference proteome</keyword>
<dbReference type="InterPro" id="IPR000847">
    <property type="entry name" value="LysR_HTH_N"/>
</dbReference>
<feature type="domain" description="HTH lysR-type" evidence="8">
    <location>
        <begin position="8"/>
        <end position="65"/>
    </location>
</feature>
<evidence type="ECO:0000256" key="4">
    <source>
        <dbReference type="ARBA" id="ARBA00023163"/>
    </source>
</evidence>
<dbReference type="Pfam" id="PF03466">
    <property type="entry name" value="LysR_substrate"/>
    <property type="match status" value="1"/>
</dbReference>
<protein>
    <recommendedName>
        <fullName evidence="5">HTH-type transcriptional regulator CbbR</fullName>
    </recommendedName>
    <alternativeName>
        <fullName evidence="6">RuBisCO operon transcriptional regulator</fullName>
    </alternativeName>
</protein>
<comment type="similarity">
    <text evidence="1">Belongs to the LysR transcriptional regulatory family.</text>
</comment>
<accession>A0A1E5Q784</accession>
<dbReference type="InterPro" id="IPR036388">
    <property type="entry name" value="WH-like_DNA-bd_sf"/>
</dbReference>
<dbReference type="Pfam" id="PF00126">
    <property type="entry name" value="HTH_1"/>
    <property type="match status" value="1"/>
</dbReference>
<feature type="region of interest" description="Disordered" evidence="7">
    <location>
        <begin position="315"/>
        <end position="358"/>
    </location>
</feature>
<dbReference type="GO" id="GO:0003700">
    <property type="term" value="F:DNA-binding transcription factor activity"/>
    <property type="evidence" value="ECO:0007669"/>
    <property type="project" value="InterPro"/>
</dbReference>
<evidence type="ECO:0000259" key="8">
    <source>
        <dbReference type="PROSITE" id="PS50931"/>
    </source>
</evidence>
<gene>
    <name evidence="9" type="ORF">BEN30_10870</name>
</gene>
<dbReference type="InterPro" id="IPR036390">
    <property type="entry name" value="WH_DNA-bd_sf"/>
</dbReference>
<dbReference type="PANTHER" id="PTHR30126">
    <property type="entry name" value="HTH-TYPE TRANSCRIPTIONAL REGULATOR"/>
    <property type="match status" value="1"/>
</dbReference>
<evidence type="ECO:0000256" key="5">
    <source>
        <dbReference type="ARBA" id="ARBA00039279"/>
    </source>
</evidence>
<dbReference type="Gene3D" id="3.40.190.290">
    <property type="match status" value="1"/>
</dbReference>
<dbReference type="AlphaFoldDB" id="A0A1E5Q784"/>
<dbReference type="EMBL" id="MCGG01000027">
    <property type="protein sequence ID" value="OEJ66893.1"/>
    <property type="molecule type" value="Genomic_DNA"/>
</dbReference>
<dbReference type="STRING" id="28181.BEN30_10870"/>